<dbReference type="InterPro" id="IPR036259">
    <property type="entry name" value="MFS_trans_sf"/>
</dbReference>
<dbReference type="Proteomes" id="UP000052232">
    <property type="component" value="Unassembled WGS sequence"/>
</dbReference>
<proteinExistence type="predicted"/>
<comment type="caution">
    <text evidence="2">The sequence shown here is derived from an EMBL/GenBank/DDBJ whole genome shotgun (WGS) entry which is preliminary data.</text>
</comment>
<protein>
    <submittedName>
        <fullName evidence="2">Uncharacterized protein</fullName>
    </submittedName>
</protein>
<gene>
    <name evidence="2" type="ORF">V473_22100</name>
</gene>
<organism evidence="2 3">
    <name type="scientific">Sphingobium cupriresistens LL01</name>
    <dbReference type="NCBI Taxonomy" id="1420583"/>
    <lineage>
        <taxon>Bacteria</taxon>
        <taxon>Pseudomonadati</taxon>
        <taxon>Pseudomonadota</taxon>
        <taxon>Alphaproteobacteria</taxon>
        <taxon>Sphingomonadales</taxon>
        <taxon>Sphingomonadaceae</taxon>
        <taxon>Sphingobium</taxon>
    </lineage>
</organism>
<keyword evidence="1" id="KW-0472">Membrane</keyword>
<feature type="transmembrane region" description="Helical" evidence="1">
    <location>
        <begin position="30"/>
        <end position="50"/>
    </location>
</feature>
<keyword evidence="3" id="KW-1185">Reference proteome</keyword>
<accession>A0A0J7XK77</accession>
<reference evidence="2 3" key="1">
    <citation type="journal article" date="2015" name="G3 (Bethesda)">
        <title>Insights into Ongoing Evolution of the Hexachlorocyclohexane Catabolic Pathway from Comparative Genomics of Ten Sphingomonadaceae Strains.</title>
        <authorList>
            <person name="Pearce S.L."/>
            <person name="Oakeshott J.G."/>
            <person name="Pandey G."/>
        </authorList>
    </citation>
    <scope>NUCLEOTIDE SEQUENCE [LARGE SCALE GENOMIC DNA]</scope>
    <source>
        <strain evidence="2 3">LL01</strain>
    </source>
</reference>
<keyword evidence="1" id="KW-1133">Transmembrane helix</keyword>
<dbReference type="AlphaFoldDB" id="A0A0J7XK77"/>
<evidence type="ECO:0000313" key="2">
    <source>
        <dbReference type="EMBL" id="KMS52102.1"/>
    </source>
</evidence>
<feature type="transmembrane region" description="Helical" evidence="1">
    <location>
        <begin position="56"/>
        <end position="74"/>
    </location>
</feature>
<name>A0A0J7XK77_9SPHN</name>
<sequence>MILYALRPNANPSSFRPIGVHTLERTVGDLAGWFGGFLPVTAFAMVAATGDIYYGLWYPVVIAAATAVIGLLFMPETFRRNIDD</sequence>
<evidence type="ECO:0000313" key="3">
    <source>
        <dbReference type="Proteomes" id="UP000052232"/>
    </source>
</evidence>
<dbReference type="SUPFAM" id="SSF103473">
    <property type="entry name" value="MFS general substrate transporter"/>
    <property type="match status" value="1"/>
</dbReference>
<dbReference type="STRING" id="1420583.V473_22100"/>
<evidence type="ECO:0000256" key="1">
    <source>
        <dbReference type="SAM" id="Phobius"/>
    </source>
</evidence>
<dbReference type="RefSeq" id="WP_066609107.1">
    <property type="nucleotide sequence ID" value="NZ_KQ130438.1"/>
</dbReference>
<dbReference type="EMBL" id="JACT01000007">
    <property type="protein sequence ID" value="KMS52102.1"/>
    <property type="molecule type" value="Genomic_DNA"/>
</dbReference>
<keyword evidence="1" id="KW-0812">Transmembrane</keyword>
<dbReference type="PATRIC" id="fig|1420583.3.peg.4231"/>